<evidence type="ECO:0000313" key="6">
    <source>
        <dbReference type="Proteomes" id="UP000076079"/>
    </source>
</evidence>
<organism evidence="5 6">
    <name type="scientific">Luteitalea pratensis</name>
    <dbReference type="NCBI Taxonomy" id="1855912"/>
    <lineage>
        <taxon>Bacteria</taxon>
        <taxon>Pseudomonadati</taxon>
        <taxon>Acidobacteriota</taxon>
        <taxon>Vicinamibacteria</taxon>
        <taxon>Vicinamibacterales</taxon>
        <taxon>Vicinamibacteraceae</taxon>
        <taxon>Luteitalea</taxon>
    </lineage>
</organism>
<evidence type="ECO:0000256" key="2">
    <source>
        <dbReference type="RuleBase" id="RU366019"/>
    </source>
</evidence>
<keyword evidence="2" id="KW-0378">Hydrolase</keyword>
<dbReference type="PANTHER" id="PTHR12670:SF1">
    <property type="entry name" value="NEUTRAL CERAMIDASE"/>
    <property type="match status" value="1"/>
</dbReference>
<sequence precursor="true">MTIHRRAFLTAATLAALPPLRLDAAGWRAGVATIDITPRQSLWMAGFAARTQPSQGTAQPLHAKALAIEDLRRQRVVVVTLDLLGVTAGMADRISAAVAKQHRVPRERLLLASSHTHSGPVVDTQLMVAYDVTPQQVRDVEAYTATLEQQIVDVVGQAMHKLAAATLHAGQTTAGFAANRRTQYTPDGPVDHRVPMLRVDVHGKPIAVLFSYACHNTTLGATNVEWHGDYAGVAQAAIEAAEPGLTALFMTGCGADANPKPRGTREDVQQHGEALAAAVRQALPTLTPVTGATRAALELVDLPFAAVLTPEEWKKRFGLADPYVARHAKLMDETRSRAGALPKSQKIPVQVWRFGNDLTLVTLGGEVVVDYALRLRREHPDDHVWPVGYANDVFGYVPSRRVLDEGGYEGGGALLYYGRPGPFDATVEDRIFASLDRLLRSTR</sequence>
<keyword evidence="6" id="KW-1185">Reference proteome</keyword>
<keyword evidence="1" id="KW-0862">Zinc</keyword>
<dbReference type="GO" id="GO:0046512">
    <property type="term" value="P:sphingosine biosynthetic process"/>
    <property type="evidence" value="ECO:0007669"/>
    <property type="project" value="TreeGrafter"/>
</dbReference>
<protein>
    <recommendedName>
        <fullName evidence="2">Neutral ceramidase</fullName>
        <ecNumber evidence="2">3.5.1.23</ecNumber>
    </recommendedName>
</protein>
<keyword evidence="2" id="KW-0443">Lipid metabolism</keyword>
<accession>A0A143PHG2</accession>
<keyword evidence="1" id="KW-0479">Metal-binding</keyword>
<dbReference type="AlphaFoldDB" id="A0A143PHG2"/>
<dbReference type="GO" id="GO:0017040">
    <property type="term" value="F:N-acylsphingosine amidohydrolase activity"/>
    <property type="evidence" value="ECO:0007669"/>
    <property type="project" value="UniProtKB-UniRule"/>
</dbReference>
<dbReference type="PATRIC" id="fig|1813736.3.peg.1230"/>
<feature type="signal peptide" evidence="3">
    <location>
        <begin position="1"/>
        <end position="24"/>
    </location>
</feature>
<gene>
    <name evidence="5" type="ORF">LuPra_01185</name>
</gene>
<dbReference type="OrthoDB" id="622550at2"/>
<feature type="binding site" evidence="1">
    <location>
        <position position="215"/>
    </location>
    <ligand>
        <name>Zn(2+)</name>
        <dbReference type="ChEBI" id="CHEBI:29105"/>
    </ligand>
</feature>
<keyword evidence="2" id="KW-0746">Sphingolipid metabolism</keyword>
<dbReference type="GO" id="GO:0046872">
    <property type="term" value="F:metal ion binding"/>
    <property type="evidence" value="ECO:0007669"/>
    <property type="project" value="UniProtKB-KW"/>
</dbReference>
<feature type="domain" description="Neutral/alkaline non-lysosomal ceramidase N-terminal" evidence="4">
    <location>
        <begin position="28"/>
        <end position="242"/>
    </location>
</feature>
<dbReference type="GO" id="GO:0016020">
    <property type="term" value="C:membrane"/>
    <property type="evidence" value="ECO:0007669"/>
    <property type="project" value="GOC"/>
</dbReference>
<reference evidence="6" key="2">
    <citation type="submission" date="2016-04" db="EMBL/GenBank/DDBJ databases">
        <title>First Complete Genome Sequence of a Subdivision 6 Acidobacterium.</title>
        <authorList>
            <person name="Huang S."/>
            <person name="Vieira S."/>
            <person name="Bunk B."/>
            <person name="Riedel T."/>
            <person name="Sproeer C."/>
            <person name="Overmann J."/>
        </authorList>
    </citation>
    <scope>NUCLEOTIDE SEQUENCE [LARGE SCALE GENOMIC DNA]</scope>
    <source>
        <strain evidence="6">DSM 100886 HEG_-6_39</strain>
    </source>
</reference>
<dbReference type="GO" id="GO:0042759">
    <property type="term" value="P:long-chain fatty acid biosynthetic process"/>
    <property type="evidence" value="ECO:0007669"/>
    <property type="project" value="TreeGrafter"/>
</dbReference>
<dbReference type="RefSeq" id="WP_157898786.1">
    <property type="nucleotide sequence ID" value="NZ_CP015136.1"/>
</dbReference>
<keyword evidence="3" id="KW-0732">Signal</keyword>
<dbReference type="GO" id="GO:0046514">
    <property type="term" value="P:ceramide catabolic process"/>
    <property type="evidence" value="ECO:0007669"/>
    <property type="project" value="InterPro"/>
</dbReference>
<evidence type="ECO:0000259" key="4">
    <source>
        <dbReference type="Pfam" id="PF04734"/>
    </source>
</evidence>
<dbReference type="EC" id="3.5.1.23" evidence="2"/>
<dbReference type="EMBL" id="CP015136">
    <property type="protein sequence ID" value="AMY07997.1"/>
    <property type="molecule type" value="Genomic_DNA"/>
</dbReference>
<comment type="cofactor">
    <cofactor evidence="1">
        <name>Zn(2+)</name>
        <dbReference type="ChEBI" id="CHEBI:29105"/>
    </cofactor>
    <text evidence="1">Binds 1 zinc ion per subunit.</text>
</comment>
<reference evidence="5 6" key="1">
    <citation type="journal article" date="2016" name="Genome Announc.">
        <title>First Complete Genome Sequence of a Subdivision 6 Acidobacterium Strain.</title>
        <authorList>
            <person name="Huang S."/>
            <person name="Vieira S."/>
            <person name="Bunk B."/>
            <person name="Riedel T."/>
            <person name="Sproer C."/>
            <person name="Overmann J."/>
        </authorList>
    </citation>
    <scope>NUCLEOTIDE SEQUENCE [LARGE SCALE GENOMIC DNA]</scope>
    <source>
        <strain evidence="6">DSM 100886 HEG_-6_39</strain>
    </source>
</reference>
<dbReference type="Proteomes" id="UP000076079">
    <property type="component" value="Chromosome"/>
</dbReference>
<dbReference type="KEGG" id="abac:LuPra_01185"/>
<dbReference type="GO" id="GO:0005576">
    <property type="term" value="C:extracellular region"/>
    <property type="evidence" value="ECO:0007669"/>
    <property type="project" value="TreeGrafter"/>
</dbReference>
<dbReference type="STRING" id="1855912.LuPra_01185"/>
<evidence type="ECO:0000313" key="5">
    <source>
        <dbReference type="EMBL" id="AMY07997.1"/>
    </source>
</evidence>
<dbReference type="PANTHER" id="PTHR12670">
    <property type="entry name" value="CERAMIDASE"/>
    <property type="match status" value="1"/>
</dbReference>
<comment type="similarity">
    <text evidence="2">Belongs to the neutral ceramidase family.</text>
</comment>
<feature type="binding site" evidence="1">
    <location>
        <position position="115"/>
    </location>
    <ligand>
        <name>Zn(2+)</name>
        <dbReference type="ChEBI" id="CHEBI:29105"/>
    </ligand>
</feature>
<evidence type="ECO:0000256" key="3">
    <source>
        <dbReference type="SAM" id="SignalP"/>
    </source>
</evidence>
<dbReference type="InterPro" id="IPR006823">
    <property type="entry name" value="Ceramidase_alk"/>
</dbReference>
<dbReference type="InterPro" id="IPR031329">
    <property type="entry name" value="NEUT/ALK_ceramidase_N"/>
</dbReference>
<comment type="catalytic activity">
    <reaction evidence="2">
        <text>an N-acylsphing-4-enine + H2O = sphing-4-enine + a fatty acid</text>
        <dbReference type="Rhea" id="RHEA:20856"/>
        <dbReference type="ChEBI" id="CHEBI:15377"/>
        <dbReference type="ChEBI" id="CHEBI:28868"/>
        <dbReference type="ChEBI" id="CHEBI:52639"/>
        <dbReference type="ChEBI" id="CHEBI:57756"/>
        <dbReference type="EC" id="3.5.1.23"/>
    </reaction>
</comment>
<feature type="chain" id="PRO_5007511332" description="Neutral ceramidase" evidence="3">
    <location>
        <begin position="25"/>
        <end position="443"/>
    </location>
</feature>
<name>A0A143PHG2_LUTPR</name>
<evidence type="ECO:0000256" key="1">
    <source>
        <dbReference type="PIRSR" id="PIRSR606823-2"/>
    </source>
</evidence>
<dbReference type="Pfam" id="PF04734">
    <property type="entry name" value="Ceramidase_alk"/>
    <property type="match status" value="1"/>
</dbReference>
<proteinExistence type="inferred from homology"/>